<reference evidence="1" key="1">
    <citation type="journal article" date="2015" name="Nature">
        <title>Complex archaea that bridge the gap between prokaryotes and eukaryotes.</title>
        <authorList>
            <person name="Spang A."/>
            <person name="Saw J.H."/>
            <person name="Jorgensen S.L."/>
            <person name="Zaremba-Niedzwiedzka K."/>
            <person name="Martijn J."/>
            <person name="Lind A.E."/>
            <person name="van Eijk R."/>
            <person name="Schleper C."/>
            <person name="Guy L."/>
            <person name="Ettema T.J."/>
        </authorList>
    </citation>
    <scope>NUCLEOTIDE SEQUENCE</scope>
</reference>
<gene>
    <name evidence="1" type="ORF">LCGC14_1083620</name>
</gene>
<comment type="caution">
    <text evidence="1">The sequence shown here is derived from an EMBL/GenBank/DDBJ whole genome shotgun (WGS) entry which is preliminary data.</text>
</comment>
<dbReference type="EMBL" id="LAZR01004760">
    <property type="protein sequence ID" value="KKN05808.1"/>
    <property type="molecule type" value="Genomic_DNA"/>
</dbReference>
<sequence>MAEELLLTNPEEVGDIGSKTMIDRFQVAAFSMNRQKEKRTTGKEILSVMVEDPVTGWTYTIVYEGADARAELKAINIGNFSSVTLHTRILQKLLADGKLPAGVVGGTPDP</sequence>
<protein>
    <submittedName>
        <fullName evidence="1">Uncharacterized protein</fullName>
    </submittedName>
</protein>
<organism evidence="1">
    <name type="scientific">marine sediment metagenome</name>
    <dbReference type="NCBI Taxonomy" id="412755"/>
    <lineage>
        <taxon>unclassified sequences</taxon>
        <taxon>metagenomes</taxon>
        <taxon>ecological metagenomes</taxon>
    </lineage>
</organism>
<name>A0A0F9QKH9_9ZZZZ</name>
<dbReference type="AlphaFoldDB" id="A0A0F9QKH9"/>
<proteinExistence type="predicted"/>
<accession>A0A0F9QKH9</accession>
<evidence type="ECO:0000313" key="1">
    <source>
        <dbReference type="EMBL" id="KKN05808.1"/>
    </source>
</evidence>